<dbReference type="Gene3D" id="1.10.443.10">
    <property type="entry name" value="Intergrase catalytic core"/>
    <property type="match status" value="1"/>
</dbReference>
<evidence type="ECO:0000313" key="9">
    <source>
        <dbReference type="Proteomes" id="UP000633943"/>
    </source>
</evidence>
<evidence type="ECO:0000256" key="4">
    <source>
        <dbReference type="ARBA" id="ARBA00023172"/>
    </source>
</evidence>
<dbReference type="InterPro" id="IPR004107">
    <property type="entry name" value="Integrase_SAM-like_N"/>
</dbReference>
<evidence type="ECO:0000256" key="2">
    <source>
        <dbReference type="ARBA" id="ARBA00022908"/>
    </source>
</evidence>
<feature type="domain" description="Tyr recombinase" evidence="6">
    <location>
        <begin position="149"/>
        <end position="334"/>
    </location>
</feature>
<gene>
    <name evidence="8" type="ORF">GPA24_06380</name>
</gene>
<evidence type="ECO:0000256" key="5">
    <source>
        <dbReference type="PROSITE-ProRule" id="PRU01248"/>
    </source>
</evidence>
<keyword evidence="2" id="KW-0229">DNA integration</keyword>
<dbReference type="Pfam" id="PF00589">
    <property type="entry name" value="Phage_integrase"/>
    <property type="match status" value="1"/>
</dbReference>
<dbReference type="EMBL" id="WTVP01000012">
    <property type="protein sequence ID" value="NMG15176.1"/>
    <property type="molecule type" value="Genomic_DNA"/>
</dbReference>
<dbReference type="PANTHER" id="PTHR30349:SF41">
    <property type="entry name" value="INTEGRASE_RECOMBINASE PROTEIN MJ0367-RELATED"/>
    <property type="match status" value="1"/>
</dbReference>
<dbReference type="PANTHER" id="PTHR30349">
    <property type="entry name" value="PHAGE INTEGRASE-RELATED"/>
    <property type="match status" value="1"/>
</dbReference>
<dbReference type="InterPro" id="IPR013762">
    <property type="entry name" value="Integrase-like_cat_sf"/>
</dbReference>
<dbReference type="Proteomes" id="UP000633943">
    <property type="component" value="Unassembled WGS sequence"/>
</dbReference>
<dbReference type="InterPro" id="IPR002104">
    <property type="entry name" value="Integrase_catalytic"/>
</dbReference>
<dbReference type="PROSITE" id="PS51898">
    <property type="entry name" value="TYR_RECOMBINASE"/>
    <property type="match status" value="1"/>
</dbReference>
<evidence type="ECO:0000313" key="8">
    <source>
        <dbReference type="EMBL" id="NMG15176.1"/>
    </source>
</evidence>
<evidence type="ECO:0000259" key="6">
    <source>
        <dbReference type="PROSITE" id="PS51898"/>
    </source>
</evidence>
<evidence type="ECO:0000259" key="7">
    <source>
        <dbReference type="PROSITE" id="PS51900"/>
    </source>
</evidence>
<comment type="caution">
    <text evidence="8">The sequence shown here is derived from an EMBL/GenBank/DDBJ whole genome shotgun (WGS) entry which is preliminary data.</text>
</comment>
<dbReference type="Pfam" id="PF02899">
    <property type="entry name" value="Phage_int_SAM_1"/>
    <property type="match status" value="1"/>
</dbReference>
<dbReference type="InterPro" id="IPR011010">
    <property type="entry name" value="DNA_brk_join_enz"/>
</dbReference>
<reference evidence="8 9" key="1">
    <citation type="submission" date="2019-12" db="EMBL/GenBank/DDBJ databases">
        <title>Comparative genomics gives insights into the taxonomy of the Azoarcus-Aromatoleum group and reveals separate origins of nif in the plant-associated Azoarcus and non-plant-associated Aromatoleum sub-groups.</title>
        <authorList>
            <person name="Lafos M."/>
            <person name="Maluk M."/>
            <person name="Batista M."/>
            <person name="Junghare M."/>
            <person name="Carmona M."/>
            <person name="Faoro H."/>
            <person name="Cruz L.M."/>
            <person name="Battistoni F."/>
            <person name="De Souza E."/>
            <person name="Pedrosa F."/>
            <person name="Chen W.-M."/>
            <person name="Poole P.S."/>
            <person name="Dixon R.A."/>
            <person name="James E.K."/>
        </authorList>
    </citation>
    <scope>NUCLEOTIDE SEQUENCE [LARGE SCALE GENOMIC DNA]</scope>
    <source>
        <strain evidence="8 9">PbN1</strain>
    </source>
</reference>
<keyword evidence="9" id="KW-1185">Reference proteome</keyword>
<comment type="similarity">
    <text evidence="1">Belongs to the 'phage' integrase family.</text>
</comment>
<dbReference type="Gene3D" id="1.10.150.130">
    <property type="match status" value="1"/>
</dbReference>
<dbReference type="InterPro" id="IPR010998">
    <property type="entry name" value="Integrase_recombinase_N"/>
</dbReference>
<organism evidence="8 9">
    <name type="scientific">Aromatoleum bremense</name>
    <dbReference type="NCBI Taxonomy" id="76115"/>
    <lineage>
        <taxon>Bacteria</taxon>
        <taxon>Pseudomonadati</taxon>
        <taxon>Pseudomonadota</taxon>
        <taxon>Betaproteobacteria</taxon>
        <taxon>Rhodocyclales</taxon>
        <taxon>Rhodocyclaceae</taxon>
        <taxon>Aromatoleum</taxon>
    </lineage>
</organism>
<dbReference type="SUPFAM" id="SSF56349">
    <property type="entry name" value="DNA breaking-rejoining enzymes"/>
    <property type="match status" value="1"/>
</dbReference>
<dbReference type="InterPro" id="IPR044068">
    <property type="entry name" value="CB"/>
</dbReference>
<protein>
    <submittedName>
        <fullName evidence="8">Tyrosine-type recombinase/integrase</fullName>
    </submittedName>
</protein>
<dbReference type="PROSITE" id="PS51900">
    <property type="entry name" value="CB"/>
    <property type="match status" value="1"/>
</dbReference>
<feature type="domain" description="Core-binding (CB)" evidence="7">
    <location>
        <begin position="46"/>
        <end position="127"/>
    </location>
</feature>
<dbReference type="InterPro" id="IPR050090">
    <property type="entry name" value="Tyrosine_recombinase_XerCD"/>
</dbReference>
<name>A0ABX1NTQ3_9RHOO</name>
<evidence type="ECO:0000256" key="1">
    <source>
        <dbReference type="ARBA" id="ARBA00008857"/>
    </source>
</evidence>
<proteinExistence type="inferred from homology"/>
<evidence type="ECO:0000256" key="3">
    <source>
        <dbReference type="ARBA" id="ARBA00023125"/>
    </source>
</evidence>
<accession>A0ABX1NTQ3</accession>
<sequence>MHTAFVAVGRGVPSRFHRFHATERAYRRFLLARGRLVKDENEGHHASLCIAYERHLRDLRGLSVSSCQHHAMTVADFLARGLEAGQELRALTLEDIERYVALRSREVSRHSLQHVVAYLRSFLRYCHDQGEIGRVLDAIETPRTYRGELPPQALDWSTVQALIRSVDLHSKAGRRDHCILHLMAHYGLRPSEVVTLRVDSIDWDAAVLHVVQCKTRSDLLLPLAPQTVRILHGYLAHERRAQGTDYPELFLRARCPSGPLQRYAVGDIFKKRVRQANLELPGHNVYRLRHTFAMRLLTRGVGVKAIGDLLGHHSLESTCAYLRLDIDMLRGVALEVPEAGLRQGGHHA</sequence>
<keyword evidence="3 5" id="KW-0238">DNA-binding</keyword>
<keyword evidence="4" id="KW-0233">DNA recombination</keyword>